<proteinExistence type="predicted"/>
<keyword evidence="3" id="KW-1185">Reference proteome</keyword>
<reference evidence="2 3" key="1">
    <citation type="submission" date="2015-09" db="EMBL/GenBank/DDBJ databases">
        <title>Host preference determinants of Valsa canker pathogens revealed by comparative genomics.</title>
        <authorList>
            <person name="Yin Z."/>
            <person name="Huang L."/>
        </authorList>
    </citation>
    <scope>NUCLEOTIDE SEQUENCE [LARGE SCALE GENOMIC DNA]</scope>
    <source>
        <strain evidence="2 3">03-1</strain>
    </source>
</reference>
<organism evidence="2 3">
    <name type="scientific">Cytospora schulzeri</name>
    <dbReference type="NCBI Taxonomy" id="448051"/>
    <lineage>
        <taxon>Eukaryota</taxon>
        <taxon>Fungi</taxon>
        <taxon>Dikarya</taxon>
        <taxon>Ascomycota</taxon>
        <taxon>Pezizomycotina</taxon>
        <taxon>Sordariomycetes</taxon>
        <taxon>Sordariomycetidae</taxon>
        <taxon>Diaporthales</taxon>
        <taxon>Cytosporaceae</taxon>
        <taxon>Cytospora</taxon>
    </lineage>
</organism>
<dbReference type="EMBL" id="LKEA01000007">
    <property type="protein sequence ID" value="ROW07819.1"/>
    <property type="molecule type" value="Genomic_DNA"/>
</dbReference>
<sequence length="182" mass="18744">MPRRQQACRPPVPSRKNRPPRYDGGVGQERGLAHGRSPDAAEADGNAQSGARVIEAAAESLWAQDIAGGAVCLLAGGGNDGDGGGGGMHLIIELPQPGSSEQPEKCNVLCQGGASMVRKDAAAGAGSLLQNGHIIDRHGQGQAIIQVVRLPALEAEGVNPWRISSQVVIPAWEQGNKAVLEG</sequence>
<accession>A0A423WWF4</accession>
<dbReference type="OrthoDB" id="5208229at2759"/>
<gene>
    <name evidence="2" type="ORF">VMCG_03373</name>
</gene>
<dbReference type="Proteomes" id="UP000283895">
    <property type="component" value="Unassembled WGS sequence"/>
</dbReference>
<feature type="region of interest" description="Disordered" evidence="1">
    <location>
        <begin position="1"/>
        <end position="47"/>
    </location>
</feature>
<name>A0A423WWF4_9PEZI</name>
<protein>
    <submittedName>
        <fullName evidence="2">Uncharacterized protein</fullName>
    </submittedName>
</protein>
<dbReference type="AlphaFoldDB" id="A0A423WWF4"/>
<evidence type="ECO:0000313" key="3">
    <source>
        <dbReference type="Proteomes" id="UP000283895"/>
    </source>
</evidence>
<evidence type="ECO:0000256" key="1">
    <source>
        <dbReference type="SAM" id="MobiDB-lite"/>
    </source>
</evidence>
<evidence type="ECO:0000313" key="2">
    <source>
        <dbReference type="EMBL" id="ROW07819.1"/>
    </source>
</evidence>
<comment type="caution">
    <text evidence="2">The sequence shown here is derived from an EMBL/GenBank/DDBJ whole genome shotgun (WGS) entry which is preliminary data.</text>
</comment>